<dbReference type="InterPro" id="IPR011868">
    <property type="entry name" value="ModC_ABC_ATP-bd"/>
</dbReference>
<organism evidence="12 13">
    <name type="scientific">Sneathiella chinensis</name>
    <dbReference type="NCBI Taxonomy" id="349750"/>
    <lineage>
        <taxon>Bacteria</taxon>
        <taxon>Pseudomonadati</taxon>
        <taxon>Pseudomonadota</taxon>
        <taxon>Alphaproteobacteria</taxon>
        <taxon>Sneathiellales</taxon>
        <taxon>Sneathiellaceae</taxon>
        <taxon>Sneathiella</taxon>
    </lineage>
</organism>
<dbReference type="PROSITE" id="PS51866">
    <property type="entry name" value="MOP"/>
    <property type="match status" value="1"/>
</dbReference>
<evidence type="ECO:0000256" key="8">
    <source>
        <dbReference type="ARBA" id="ARBA00023136"/>
    </source>
</evidence>
<evidence type="ECO:0000313" key="12">
    <source>
        <dbReference type="EMBL" id="GLQ07538.1"/>
    </source>
</evidence>
<evidence type="ECO:0000259" key="11">
    <source>
        <dbReference type="PROSITE" id="PS51866"/>
    </source>
</evidence>
<evidence type="ECO:0000256" key="3">
    <source>
        <dbReference type="ARBA" id="ARBA00022505"/>
    </source>
</evidence>
<reference evidence="12" key="2">
    <citation type="submission" date="2023-01" db="EMBL/GenBank/DDBJ databases">
        <title>Draft genome sequence of Sneathiella chinensis strain NBRC 103408.</title>
        <authorList>
            <person name="Sun Q."/>
            <person name="Mori K."/>
        </authorList>
    </citation>
    <scope>NUCLEOTIDE SEQUENCE</scope>
    <source>
        <strain evidence="12">NBRC 103408</strain>
    </source>
</reference>
<comment type="caution">
    <text evidence="12">The sequence shown here is derived from an EMBL/GenBank/DDBJ whole genome shotgun (WGS) entry which is preliminary data.</text>
</comment>
<name>A0ABQ5U6L0_9PROT</name>
<dbReference type="Gene3D" id="3.40.50.300">
    <property type="entry name" value="P-loop containing nucleotide triphosphate hydrolases"/>
    <property type="match status" value="1"/>
</dbReference>
<keyword evidence="6 12" id="KW-0067">ATP-binding</keyword>
<dbReference type="InterPro" id="IPR003439">
    <property type="entry name" value="ABC_transporter-like_ATP-bd"/>
</dbReference>
<dbReference type="InterPro" id="IPR005116">
    <property type="entry name" value="Transp-assoc_OB_typ1"/>
</dbReference>
<evidence type="ECO:0000256" key="2">
    <source>
        <dbReference type="ARBA" id="ARBA00022475"/>
    </source>
</evidence>
<keyword evidence="3 9" id="KW-0500">Molybdenum</keyword>
<sequence>MLEVSVTRPLPALTLEAHFSAGRGITALFGPSGAGKTSLVRMLAGLDTPAHGRIIVNDRPLFERAATGPATCNIPPQKRSIGYVFQENRLFPHYTVRGNLTYGRTSAAAAGKAPVTFDDTVSLLGLEALLDRKPATLSGGEQQRVAIGRALLSNPDLLIMDEPLSSLDLARRHEIMTLIERIRDQFDQTIIYISHSIEEVIRLADTLVLMDQGKVQAFGPATDILSRPALFPFTGGSDAGTVVEGIVTGHDPDHRLSRLDTPAGLLTLPLVPAEPGERLRIRIRARDIAISTRPVEQISILNRLRGIVSAVHPAGSGSVDVTIDTGVPLTARITRKSFDDLGLDVGTEVFALVKSVTADAYHRHSGE</sequence>
<dbReference type="Pfam" id="PF00005">
    <property type="entry name" value="ABC_tran"/>
    <property type="match status" value="1"/>
</dbReference>
<evidence type="ECO:0000313" key="13">
    <source>
        <dbReference type="Proteomes" id="UP001161409"/>
    </source>
</evidence>
<dbReference type="PANTHER" id="PTHR43514">
    <property type="entry name" value="ABC TRANSPORTER I FAMILY MEMBER 10"/>
    <property type="match status" value="1"/>
</dbReference>
<dbReference type="SMART" id="SM00382">
    <property type="entry name" value="AAA"/>
    <property type="match status" value="1"/>
</dbReference>
<dbReference type="InterPro" id="IPR017871">
    <property type="entry name" value="ABC_transporter-like_CS"/>
</dbReference>
<dbReference type="InterPro" id="IPR008995">
    <property type="entry name" value="Mo/tungstate-bd_C_term_dom"/>
</dbReference>
<dbReference type="Proteomes" id="UP001161409">
    <property type="component" value="Unassembled WGS sequence"/>
</dbReference>
<dbReference type="SUPFAM" id="SSF50331">
    <property type="entry name" value="MOP-like"/>
    <property type="match status" value="1"/>
</dbReference>
<dbReference type="InterPro" id="IPR027417">
    <property type="entry name" value="P-loop_NTPase"/>
</dbReference>
<gene>
    <name evidence="12" type="primary">modC</name>
    <name evidence="12" type="ORF">GCM10007924_27590</name>
</gene>
<feature type="domain" description="Mop" evidence="11">
    <location>
        <begin position="297"/>
        <end position="362"/>
    </location>
</feature>
<keyword evidence="2" id="KW-1003">Cell membrane</keyword>
<dbReference type="InterPro" id="IPR003593">
    <property type="entry name" value="AAA+_ATPase"/>
</dbReference>
<dbReference type="Gene3D" id="2.40.50.100">
    <property type="match status" value="1"/>
</dbReference>
<dbReference type="GO" id="GO:0005524">
    <property type="term" value="F:ATP binding"/>
    <property type="evidence" value="ECO:0007669"/>
    <property type="project" value="UniProtKB-KW"/>
</dbReference>
<keyword evidence="1" id="KW-0813">Transport</keyword>
<dbReference type="EMBL" id="BSNF01000008">
    <property type="protein sequence ID" value="GLQ07538.1"/>
    <property type="molecule type" value="Genomic_DNA"/>
</dbReference>
<feature type="domain" description="ABC transporter" evidence="10">
    <location>
        <begin position="1"/>
        <end position="237"/>
    </location>
</feature>
<dbReference type="InterPro" id="IPR050334">
    <property type="entry name" value="Molybdenum_import_ModC"/>
</dbReference>
<evidence type="ECO:0000256" key="6">
    <source>
        <dbReference type="ARBA" id="ARBA00022840"/>
    </source>
</evidence>
<dbReference type="NCBIfam" id="TIGR02142">
    <property type="entry name" value="modC_ABC"/>
    <property type="match status" value="1"/>
</dbReference>
<evidence type="ECO:0000256" key="9">
    <source>
        <dbReference type="PROSITE-ProRule" id="PRU01213"/>
    </source>
</evidence>
<keyword evidence="13" id="KW-1185">Reference proteome</keyword>
<evidence type="ECO:0000256" key="5">
    <source>
        <dbReference type="ARBA" id="ARBA00022741"/>
    </source>
</evidence>
<evidence type="ECO:0000256" key="4">
    <source>
        <dbReference type="ARBA" id="ARBA00022519"/>
    </source>
</evidence>
<dbReference type="SUPFAM" id="SSF52540">
    <property type="entry name" value="P-loop containing nucleoside triphosphate hydrolases"/>
    <property type="match status" value="1"/>
</dbReference>
<protein>
    <submittedName>
        <fullName evidence="12">Molybdenum import ATP-binding protein ModC</fullName>
    </submittedName>
</protein>
<dbReference type="PROSITE" id="PS50893">
    <property type="entry name" value="ABC_TRANSPORTER_2"/>
    <property type="match status" value="1"/>
</dbReference>
<dbReference type="PANTHER" id="PTHR43514:SF4">
    <property type="entry name" value="ABC TRANSPORTER I FAMILY MEMBER 10"/>
    <property type="match status" value="1"/>
</dbReference>
<accession>A0ABQ5U6L0</accession>
<dbReference type="InterPro" id="IPR004606">
    <property type="entry name" value="Mop_domain"/>
</dbReference>
<evidence type="ECO:0000259" key="10">
    <source>
        <dbReference type="PROSITE" id="PS50893"/>
    </source>
</evidence>
<keyword evidence="5" id="KW-0547">Nucleotide-binding</keyword>
<evidence type="ECO:0000256" key="7">
    <source>
        <dbReference type="ARBA" id="ARBA00022967"/>
    </source>
</evidence>
<reference evidence="12" key="1">
    <citation type="journal article" date="2014" name="Int. J. Syst. Evol. Microbiol.">
        <title>Complete genome of a new Firmicutes species belonging to the dominant human colonic microbiota ('Ruminococcus bicirculans') reveals two chromosomes and a selective capacity to utilize plant glucans.</title>
        <authorList>
            <consortium name="NISC Comparative Sequencing Program"/>
            <person name="Wegmann U."/>
            <person name="Louis P."/>
            <person name="Goesmann A."/>
            <person name="Henrissat B."/>
            <person name="Duncan S.H."/>
            <person name="Flint H.J."/>
        </authorList>
    </citation>
    <scope>NUCLEOTIDE SEQUENCE</scope>
    <source>
        <strain evidence="12">NBRC 103408</strain>
    </source>
</reference>
<keyword evidence="4" id="KW-0997">Cell inner membrane</keyword>
<proteinExistence type="predicted"/>
<keyword evidence="8" id="KW-0472">Membrane</keyword>
<evidence type="ECO:0000256" key="1">
    <source>
        <dbReference type="ARBA" id="ARBA00022448"/>
    </source>
</evidence>
<dbReference type="PROSITE" id="PS00211">
    <property type="entry name" value="ABC_TRANSPORTER_1"/>
    <property type="match status" value="1"/>
</dbReference>
<dbReference type="RefSeq" id="WP_169561605.1">
    <property type="nucleotide sequence ID" value="NZ_BSNF01000008.1"/>
</dbReference>
<dbReference type="Pfam" id="PF03459">
    <property type="entry name" value="TOBE"/>
    <property type="match status" value="1"/>
</dbReference>
<keyword evidence="7" id="KW-1278">Translocase</keyword>